<evidence type="ECO:0000313" key="1">
    <source>
        <dbReference type="EMBL" id="OGH69294.1"/>
    </source>
</evidence>
<accession>A0A1F6MCE7</accession>
<dbReference type="EMBL" id="MFPU01000053">
    <property type="protein sequence ID" value="OGH69294.1"/>
    <property type="molecule type" value="Genomic_DNA"/>
</dbReference>
<dbReference type="AlphaFoldDB" id="A0A1F6MCE7"/>
<comment type="caution">
    <text evidence="1">The sequence shown here is derived from an EMBL/GenBank/DDBJ whole genome shotgun (WGS) entry which is preliminary data.</text>
</comment>
<proteinExistence type="predicted"/>
<name>A0A1F6MCE7_9BACT</name>
<dbReference type="Proteomes" id="UP000177953">
    <property type="component" value="Unassembled WGS sequence"/>
</dbReference>
<protein>
    <submittedName>
        <fullName evidence="1">Uncharacterized protein</fullName>
    </submittedName>
</protein>
<reference evidence="1 2" key="1">
    <citation type="journal article" date="2016" name="Nat. Commun.">
        <title>Thousands of microbial genomes shed light on interconnected biogeochemical processes in an aquifer system.</title>
        <authorList>
            <person name="Anantharaman K."/>
            <person name="Brown C.T."/>
            <person name="Hug L.A."/>
            <person name="Sharon I."/>
            <person name="Castelle C.J."/>
            <person name="Probst A.J."/>
            <person name="Thomas B.C."/>
            <person name="Singh A."/>
            <person name="Wilkins M.J."/>
            <person name="Karaoz U."/>
            <person name="Brodie E.L."/>
            <person name="Williams K.H."/>
            <person name="Hubbard S.S."/>
            <person name="Banfield J.F."/>
        </authorList>
    </citation>
    <scope>NUCLEOTIDE SEQUENCE [LARGE SCALE GENOMIC DNA]</scope>
</reference>
<evidence type="ECO:0000313" key="2">
    <source>
        <dbReference type="Proteomes" id="UP000177953"/>
    </source>
</evidence>
<sequence length="185" mass="21280">MDRTKFTALKEKVDREFGTTSKVADKSAQEKKRLRILQFALEGLAGDWAQSAEDLAVRAIFCETSRWFFLKDDQDTSERVLLKDIFWAEEFVNDLEAARKGRPEKYRNSNKLVPVPLGHLNDAANRPCPGGEHTAQLVCHAHEEDFDEGFGVHFHFKKYLLCFECQTITPCDEKRCRGCLEVRIP</sequence>
<gene>
    <name evidence="1" type="ORF">A2754_00470</name>
</gene>
<organism evidence="1 2">
    <name type="scientific">Candidatus Magasanikbacteria bacterium RIFCSPHIGHO2_01_FULL_47_8</name>
    <dbReference type="NCBI Taxonomy" id="1798673"/>
    <lineage>
        <taxon>Bacteria</taxon>
        <taxon>Candidatus Magasanikiibacteriota</taxon>
    </lineage>
</organism>